<evidence type="ECO:0000313" key="1">
    <source>
        <dbReference type="EMBL" id="MPC33082.1"/>
    </source>
</evidence>
<gene>
    <name evidence="1" type="ORF">E2C01_026422</name>
</gene>
<organism evidence="1 2">
    <name type="scientific">Portunus trituberculatus</name>
    <name type="common">Swimming crab</name>
    <name type="synonym">Neptunus trituberculatus</name>
    <dbReference type="NCBI Taxonomy" id="210409"/>
    <lineage>
        <taxon>Eukaryota</taxon>
        <taxon>Metazoa</taxon>
        <taxon>Ecdysozoa</taxon>
        <taxon>Arthropoda</taxon>
        <taxon>Crustacea</taxon>
        <taxon>Multicrustacea</taxon>
        <taxon>Malacostraca</taxon>
        <taxon>Eumalacostraca</taxon>
        <taxon>Eucarida</taxon>
        <taxon>Decapoda</taxon>
        <taxon>Pleocyemata</taxon>
        <taxon>Brachyura</taxon>
        <taxon>Eubrachyura</taxon>
        <taxon>Portunoidea</taxon>
        <taxon>Portunidae</taxon>
        <taxon>Portuninae</taxon>
        <taxon>Portunus</taxon>
    </lineage>
</organism>
<dbReference type="PANTHER" id="PTHR38681">
    <property type="entry name" value="RETROVIRUS-RELATED POL POLYPROTEIN FROM TRANSPOSON 412-LIKE PROTEIN-RELATED"/>
    <property type="match status" value="1"/>
</dbReference>
<proteinExistence type="predicted"/>
<dbReference type="Proteomes" id="UP000324222">
    <property type="component" value="Unassembled WGS sequence"/>
</dbReference>
<protein>
    <submittedName>
        <fullName evidence="1">Uncharacterized protein</fullName>
    </submittedName>
</protein>
<accession>A0A5B7EFW5</accession>
<keyword evidence="2" id="KW-1185">Reference proteome</keyword>
<name>A0A5B7EFW5_PORTR</name>
<evidence type="ECO:0000313" key="2">
    <source>
        <dbReference type="Proteomes" id="UP000324222"/>
    </source>
</evidence>
<dbReference type="EMBL" id="VSRR010002755">
    <property type="protein sequence ID" value="MPC33082.1"/>
    <property type="molecule type" value="Genomic_DNA"/>
</dbReference>
<reference evidence="1 2" key="1">
    <citation type="submission" date="2019-05" db="EMBL/GenBank/DDBJ databases">
        <title>Another draft genome of Portunus trituberculatus and its Hox gene families provides insights of decapod evolution.</title>
        <authorList>
            <person name="Jeong J.-H."/>
            <person name="Song I."/>
            <person name="Kim S."/>
            <person name="Choi T."/>
            <person name="Kim D."/>
            <person name="Ryu S."/>
            <person name="Kim W."/>
        </authorList>
    </citation>
    <scope>NUCLEOTIDE SEQUENCE [LARGE SCALE GENOMIC DNA]</scope>
    <source>
        <tissue evidence="1">Muscle</tissue>
    </source>
</reference>
<dbReference type="OrthoDB" id="6378238at2759"/>
<comment type="caution">
    <text evidence="1">The sequence shown here is derived from an EMBL/GenBank/DDBJ whole genome shotgun (WGS) entry which is preliminary data.</text>
</comment>
<dbReference type="PANTHER" id="PTHR38681:SF1">
    <property type="entry name" value="RETROVIRUS-RELATED POL POLYPROTEIN FROM TRANSPOSON 412-LIKE PROTEIN"/>
    <property type="match status" value="1"/>
</dbReference>
<dbReference type="AlphaFoldDB" id="A0A5B7EFW5"/>
<sequence>MEKRDIYHTLVKLVYGEDFRLPGQFAAPGPRGYILAFLPALRQAKAYLHPTSPRLPLSHPIHFPADFCDATTIFLRTGATTGPLQPPYTGPYCVLHQSKKYVPLEIKSHLYVASWDRMKAAHLPPAQPASQG</sequence>